<feature type="repeat" description="RCC1" evidence="2">
    <location>
        <begin position="47"/>
        <end position="98"/>
    </location>
</feature>
<dbReference type="InterPro" id="IPR000408">
    <property type="entry name" value="Reg_chr_condens"/>
</dbReference>
<dbReference type="PANTHER" id="PTHR22870">
    <property type="entry name" value="REGULATOR OF CHROMOSOME CONDENSATION"/>
    <property type="match status" value="1"/>
</dbReference>
<evidence type="ECO:0000313" key="5">
    <source>
        <dbReference type="Proteomes" id="UP000694044"/>
    </source>
</evidence>
<evidence type="ECO:0000256" key="1">
    <source>
        <dbReference type="ARBA" id="ARBA00022737"/>
    </source>
</evidence>
<evidence type="ECO:0000259" key="3">
    <source>
        <dbReference type="PROSITE" id="PS50097"/>
    </source>
</evidence>
<feature type="repeat" description="RCC1" evidence="2">
    <location>
        <begin position="203"/>
        <end position="255"/>
    </location>
</feature>
<keyword evidence="1" id="KW-0677">Repeat</keyword>
<feature type="domain" description="BTB" evidence="3">
    <location>
        <begin position="438"/>
        <end position="505"/>
    </location>
</feature>
<dbReference type="AlphaFoldDB" id="A0A8T1VZN6"/>
<dbReference type="CDD" id="cd14733">
    <property type="entry name" value="BACK"/>
    <property type="match status" value="1"/>
</dbReference>
<feature type="repeat" description="RCC1" evidence="2">
    <location>
        <begin position="256"/>
        <end position="307"/>
    </location>
</feature>
<accession>A0A8T1VZN6</accession>
<dbReference type="Pfam" id="PF25390">
    <property type="entry name" value="WD40_RLD"/>
    <property type="match status" value="1"/>
</dbReference>
<protein>
    <recommendedName>
        <fullName evidence="3">BTB domain-containing protein</fullName>
    </recommendedName>
</protein>
<dbReference type="PANTHER" id="PTHR22870:SF446">
    <property type="entry name" value="REGULATOR OF CHROMOSOME CONDENSATION DOMAIN-CONTAINING PROTEIN"/>
    <property type="match status" value="1"/>
</dbReference>
<feature type="repeat" description="RCC1" evidence="2">
    <location>
        <begin position="99"/>
        <end position="150"/>
    </location>
</feature>
<organism evidence="4 5">
    <name type="scientific">Phytophthora pseudosyringae</name>
    <dbReference type="NCBI Taxonomy" id="221518"/>
    <lineage>
        <taxon>Eukaryota</taxon>
        <taxon>Sar</taxon>
        <taxon>Stramenopiles</taxon>
        <taxon>Oomycota</taxon>
        <taxon>Peronosporomycetes</taxon>
        <taxon>Peronosporales</taxon>
        <taxon>Peronosporaceae</taxon>
        <taxon>Phytophthora</taxon>
    </lineage>
</organism>
<proteinExistence type="predicted"/>
<dbReference type="PROSITE" id="PS00626">
    <property type="entry name" value="RCC1_2"/>
    <property type="match status" value="5"/>
</dbReference>
<dbReference type="OrthoDB" id="8068875at2759"/>
<dbReference type="InterPro" id="IPR058923">
    <property type="entry name" value="RCC1-like_dom"/>
</dbReference>
<dbReference type="PROSITE" id="PS50097">
    <property type="entry name" value="BTB"/>
    <property type="match status" value="1"/>
</dbReference>
<dbReference type="PROSITE" id="PS50012">
    <property type="entry name" value="RCC1_3"/>
    <property type="match status" value="7"/>
</dbReference>
<name>A0A8T1VZN6_9STRA</name>
<dbReference type="InterPro" id="IPR000210">
    <property type="entry name" value="BTB/POZ_dom"/>
</dbReference>
<feature type="repeat" description="RCC1" evidence="2">
    <location>
        <begin position="151"/>
        <end position="202"/>
    </location>
</feature>
<reference evidence="4" key="1">
    <citation type="submission" date="2021-02" db="EMBL/GenBank/DDBJ databases">
        <authorList>
            <person name="Palmer J.M."/>
        </authorList>
    </citation>
    <scope>NUCLEOTIDE SEQUENCE</scope>
    <source>
        <strain evidence="4">SCRP734</strain>
    </source>
</reference>
<dbReference type="EMBL" id="JAGDFM010000130">
    <property type="protein sequence ID" value="KAG7385094.1"/>
    <property type="molecule type" value="Genomic_DNA"/>
</dbReference>
<keyword evidence="5" id="KW-1185">Reference proteome</keyword>
<dbReference type="Proteomes" id="UP000694044">
    <property type="component" value="Unassembled WGS sequence"/>
</dbReference>
<dbReference type="InterPro" id="IPR051210">
    <property type="entry name" value="Ub_ligase/GEF_domain"/>
</dbReference>
<sequence>MIVVRYHDTCTQKKQANVRGKEAAPQSLLERAEQRVRRPSGSTAAAMTVYSWGRGEDGQLGLGDTSDQHRPVPIDALAERRIVQIACGSGHTVVLTEEGEVYTWGRGDDGRLGHGDNGWKFVPRLVEELRGKNIRQVTCGSYHTAAVTVSGDLYTWGGGMYGKLGHGNETGHSTPFLVETLKSMQVRQVACGSRHTVVLLESKDVYTWGDKENGVSGHGDTEGHQYLPCPVEELRGKSIVQISACGFHTAALSEFGEVFTFGEGKFGRLGHNSERNQPVARFVEALAGKRVKQVACGGFHTAAVTETGEVYTWGGGEHGQLGHGDKVNKTVPTRVESLVEKLVVQITCGWSHTVALTDTGEVYTWGNGDHGKLGHNDTTKVTLPKLVDVLEGKRVISVASYNEHTVALVDPVAMLRASMLTSSYVGDMRQLIDSAEFSDVTFLIEGRAVHSHRAILAARSDHFRAMFSSGMRESHEQEIPLMHTRVPVFLALLEYIYVDSVNVGAEMALELYAAADLYTLDRLKGLCEIIVQKNINVENAAPLFQSADDLHSYRLREICLSYMVQNFDMVTKSDGFASLSRDLILEVLQNR</sequence>
<gene>
    <name evidence="4" type="ORF">PHYPSEUDO_001946</name>
</gene>
<feature type="repeat" description="RCC1" evidence="2">
    <location>
        <begin position="360"/>
        <end position="411"/>
    </location>
</feature>
<evidence type="ECO:0000313" key="4">
    <source>
        <dbReference type="EMBL" id="KAG7385094.1"/>
    </source>
</evidence>
<dbReference type="Pfam" id="PF00651">
    <property type="entry name" value="BTB"/>
    <property type="match status" value="1"/>
</dbReference>
<dbReference type="SMART" id="SM00225">
    <property type="entry name" value="BTB"/>
    <property type="match status" value="1"/>
</dbReference>
<comment type="caution">
    <text evidence="4">The sequence shown here is derived from an EMBL/GenBank/DDBJ whole genome shotgun (WGS) entry which is preliminary data.</text>
</comment>
<evidence type="ECO:0000256" key="2">
    <source>
        <dbReference type="PROSITE-ProRule" id="PRU00235"/>
    </source>
</evidence>
<feature type="repeat" description="RCC1" evidence="2">
    <location>
        <begin position="308"/>
        <end position="359"/>
    </location>
</feature>